<dbReference type="InterPro" id="IPR005304">
    <property type="entry name" value="Rbsml_bgen_MeTrfase_EMG1/NEP1"/>
</dbReference>
<dbReference type="CDD" id="cd18088">
    <property type="entry name" value="Nep1-like"/>
    <property type="match status" value="1"/>
</dbReference>
<reference evidence="12 13" key="1">
    <citation type="journal article" date="2008" name="Nature">
        <title>The Trichoplax genome and the nature of placozoans.</title>
        <authorList>
            <person name="Srivastava M."/>
            <person name="Begovic E."/>
            <person name="Chapman J."/>
            <person name="Putnam N.H."/>
            <person name="Hellsten U."/>
            <person name="Kawashima T."/>
            <person name="Kuo A."/>
            <person name="Mitros T."/>
            <person name="Salamov A."/>
            <person name="Carpenter M.L."/>
            <person name="Signorovitch A.Y."/>
            <person name="Moreno M.A."/>
            <person name="Kamm K."/>
            <person name="Grimwood J."/>
            <person name="Schmutz J."/>
            <person name="Shapiro H."/>
            <person name="Grigoriev I.V."/>
            <person name="Buss L.W."/>
            <person name="Schierwater B."/>
            <person name="Dellaporta S.L."/>
            <person name="Rokhsar D.S."/>
        </authorList>
    </citation>
    <scope>NUCLEOTIDE SEQUENCE [LARGE SCALE GENOMIC DNA]</scope>
    <source>
        <strain evidence="12 13">Grell-BS-1999</strain>
    </source>
</reference>
<keyword evidence="3" id="KW-0690">Ribosome biogenesis</keyword>
<dbReference type="Gene3D" id="3.40.1280.10">
    <property type="match status" value="1"/>
</dbReference>
<evidence type="ECO:0000313" key="12">
    <source>
        <dbReference type="EMBL" id="EDV21592.1"/>
    </source>
</evidence>
<dbReference type="Pfam" id="PF03587">
    <property type="entry name" value="EMG1"/>
    <property type="match status" value="1"/>
</dbReference>
<dbReference type="FunCoup" id="B3S6B2">
    <property type="interactions" value="1619"/>
</dbReference>
<feature type="region of interest" description="Disordered" evidence="11">
    <location>
        <begin position="1"/>
        <end position="24"/>
    </location>
</feature>
<dbReference type="InterPro" id="IPR029026">
    <property type="entry name" value="tRNA_m1G_MTases_N"/>
</dbReference>
<dbReference type="InterPro" id="IPR029028">
    <property type="entry name" value="Alpha/beta_knot_MTases"/>
</dbReference>
<accession>B3S6B2</accession>
<keyword evidence="8" id="KW-0699">rRNA-binding</keyword>
<evidence type="ECO:0000256" key="11">
    <source>
        <dbReference type="SAM" id="MobiDB-lite"/>
    </source>
</evidence>
<evidence type="ECO:0000256" key="1">
    <source>
        <dbReference type="ARBA" id="ARBA00004604"/>
    </source>
</evidence>
<keyword evidence="10" id="KW-0539">Nucleus</keyword>
<dbReference type="FunFam" id="3.40.1280.10:FF:000003">
    <property type="entry name" value="Ribosomal RNA small subunit methyltransferase"/>
    <property type="match status" value="1"/>
</dbReference>
<evidence type="ECO:0000256" key="5">
    <source>
        <dbReference type="ARBA" id="ARBA00022603"/>
    </source>
</evidence>
<evidence type="ECO:0000256" key="8">
    <source>
        <dbReference type="ARBA" id="ARBA00022730"/>
    </source>
</evidence>
<dbReference type="EMBL" id="DS985252">
    <property type="protein sequence ID" value="EDV21592.1"/>
    <property type="molecule type" value="Genomic_DNA"/>
</dbReference>
<evidence type="ECO:0000256" key="7">
    <source>
        <dbReference type="ARBA" id="ARBA00022691"/>
    </source>
</evidence>
<dbReference type="PANTHER" id="PTHR12636:SF5">
    <property type="entry name" value="RIBOSOMAL RNA SMALL SUBUNIT METHYLTRANSFERASE NEP1"/>
    <property type="match status" value="1"/>
</dbReference>
<dbReference type="GO" id="GO:0019843">
    <property type="term" value="F:rRNA binding"/>
    <property type="evidence" value="ECO:0000318"/>
    <property type="project" value="GO_Central"/>
</dbReference>
<dbReference type="OMA" id="VHNTFEL"/>
<dbReference type="GO" id="GO:0070037">
    <property type="term" value="F:rRNA (pseudouridine) methyltransferase activity"/>
    <property type="evidence" value="ECO:0000318"/>
    <property type="project" value="GO_Central"/>
</dbReference>
<dbReference type="CTD" id="6757088"/>
<dbReference type="AlphaFoldDB" id="B3S6B2"/>
<evidence type="ECO:0000256" key="2">
    <source>
        <dbReference type="ARBA" id="ARBA00008115"/>
    </source>
</evidence>
<dbReference type="GO" id="GO:0032040">
    <property type="term" value="C:small-subunit processome"/>
    <property type="evidence" value="ECO:0000318"/>
    <property type="project" value="GO_Central"/>
</dbReference>
<name>B3S6B2_TRIAD</name>
<keyword evidence="7" id="KW-0949">S-adenosyl-L-methionine</keyword>
<dbReference type="STRING" id="10228.B3S6B2"/>
<protein>
    <recommendedName>
        <fullName evidence="14">Ribosomal RNA small subunit methyltransferase NEP1</fullName>
    </recommendedName>
</protein>
<comment type="similarity">
    <text evidence="2">Belongs to the class IV-like SAM-binding methyltransferase superfamily. RNA methyltransferase NEP1 family.</text>
</comment>
<sequence length="232" mass="26392">MSSTRSRDNDDDEQEPHRKIPRTLQQRDSDRRLIVILENASLESVKVKNNFELLTADRHANILRKSKRDPALYRPDIAHQCLLMLLDSPLNRAGNLQVYIHTQRNVLIEVNPQTRIPRTFDRFCVQLLHKFSIHSAEGSKKLLKVVIKNPITDHLPTGCRKIGTSFSCDNLTKVNKLVPQDQPIVFVIGAMAHGKVEVDYTEEEIAISEYPLSGALTCAKVCNAFEDEWGIL</sequence>
<evidence type="ECO:0000256" key="10">
    <source>
        <dbReference type="ARBA" id="ARBA00023242"/>
    </source>
</evidence>
<evidence type="ECO:0000256" key="6">
    <source>
        <dbReference type="ARBA" id="ARBA00022679"/>
    </source>
</evidence>
<dbReference type="PANTHER" id="PTHR12636">
    <property type="entry name" value="NEP1/MRA1"/>
    <property type="match status" value="1"/>
</dbReference>
<evidence type="ECO:0000256" key="3">
    <source>
        <dbReference type="ARBA" id="ARBA00022517"/>
    </source>
</evidence>
<dbReference type="GO" id="GO:0005634">
    <property type="term" value="C:nucleus"/>
    <property type="evidence" value="ECO:0000318"/>
    <property type="project" value="GO_Central"/>
</dbReference>
<keyword evidence="4" id="KW-0698">rRNA processing</keyword>
<evidence type="ECO:0000313" key="13">
    <source>
        <dbReference type="Proteomes" id="UP000009022"/>
    </source>
</evidence>
<keyword evidence="13" id="KW-1185">Reference proteome</keyword>
<keyword evidence="5" id="KW-0489">Methyltransferase</keyword>
<dbReference type="OrthoDB" id="269804at2759"/>
<dbReference type="HOGENOM" id="CLU_055846_1_1_1"/>
<dbReference type="RefSeq" id="XP_002115740.1">
    <property type="nucleotide sequence ID" value="XM_002115704.1"/>
</dbReference>
<dbReference type="GO" id="GO:0070475">
    <property type="term" value="P:rRNA base methylation"/>
    <property type="evidence" value="ECO:0000318"/>
    <property type="project" value="GO_Central"/>
</dbReference>
<evidence type="ECO:0000256" key="9">
    <source>
        <dbReference type="ARBA" id="ARBA00022884"/>
    </source>
</evidence>
<dbReference type="PhylomeDB" id="B3S6B2"/>
<gene>
    <name evidence="12" type="ORF">TRIADDRAFT_30169</name>
</gene>
<dbReference type="InParanoid" id="B3S6B2"/>
<keyword evidence="9" id="KW-0694">RNA-binding</keyword>
<dbReference type="Proteomes" id="UP000009022">
    <property type="component" value="Unassembled WGS sequence"/>
</dbReference>
<evidence type="ECO:0000256" key="4">
    <source>
        <dbReference type="ARBA" id="ARBA00022552"/>
    </source>
</evidence>
<evidence type="ECO:0008006" key="14">
    <source>
        <dbReference type="Google" id="ProtNLM"/>
    </source>
</evidence>
<dbReference type="eggNOG" id="KOG3073">
    <property type="taxonomic scope" value="Eukaryota"/>
</dbReference>
<comment type="subcellular location">
    <subcellularLocation>
        <location evidence="1">Nucleus</location>
        <location evidence="1">Nucleolus</location>
    </subcellularLocation>
</comment>
<dbReference type="KEGG" id="tad:TRIADDRAFT_30169"/>
<organism evidence="12 13">
    <name type="scientific">Trichoplax adhaerens</name>
    <name type="common">Trichoplax reptans</name>
    <dbReference type="NCBI Taxonomy" id="10228"/>
    <lineage>
        <taxon>Eukaryota</taxon>
        <taxon>Metazoa</taxon>
        <taxon>Placozoa</taxon>
        <taxon>Uniplacotomia</taxon>
        <taxon>Trichoplacea</taxon>
        <taxon>Trichoplacidae</taxon>
        <taxon>Trichoplax</taxon>
    </lineage>
</organism>
<dbReference type="SUPFAM" id="SSF75217">
    <property type="entry name" value="alpha/beta knot"/>
    <property type="match status" value="1"/>
</dbReference>
<dbReference type="GeneID" id="6757088"/>
<proteinExistence type="inferred from homology"/>
<keyword evidence="6" id="KW-0808">Transferase</keyword>